<dbReference type="GO" id="GO:0003723">
    <property type="term" value="F:RNA binding"/>
    <property type="evidence" value="ECO:0007669"/>
    <property type="project" value="UniProtKB-UniRule"/>
</dbReference>
<evidence type="ECO:0000313" key="21">
    <source>
        <dbReference type="Proteomes" id="UP000825134"/>
    </source>
</evidence>
<evidence type="ECO:0000256" key="11">
    <source>
        <dbReference type="ARBA" id="ARBA00022759"/>
    </source>
</evidence>
<dbReference type="Proteomes" id="UP000512184">
    <property type="component" value="Chromosome"/>
</dbReference>
<organism evidence="19 21">
    <name type="scientific">Chlamydia suis</name>
    <dbReference type="NCBI Taxonomy" id="83559"/>
    <lineage>
        <taxon>Bacteria</taxon>
        <taxon>Pseudomonadati</taxon>
        <taxon>Chlamydiota</taxon>
        <taxon>Chlamydiia</taxon>
        <taxon>Chlamydiales</taxon>
        <taxon>Chlamydiaceae</taxon>
        <taxon>Chlamydia/Chlamydophila group</taxon>
        <taxon>Chlamydia</taxon>
    </lineage>
</organism>
<dbReference type="GO" id="GO:0005737">
    <property type="term" value="C:cytoplasm"/>
    <property type="evidence" value="ECO:0007669"/>
    <property type="project" value="UniProtKB-SubCell"/>
</dbReference>
<dbReference type="PROSITE" id="PS51975">
    <property type="entry name" value="RNASE_H_2"/>
    <property type="match status" value="1"/>
</dbReference>
<dbReference type="AlphaFoldDB" id="A0AAQ0J602"/>
<dbReference type="CDD" id="cd07182">
    <property type="entry name" value="RNase_HII_bacteria_HII_like"/>
    <property type="match status" value="1"/>
</dbReference>
<dbReference type="HAMAP" id="MF_00052_B">
    <property type="entry name" value="RNase_HII_B"/>
    <property type="match status" value="1"/>
</dbReference>
<feature type="domain" description="RNase H type-2" evidence="17">
    <location>
        <begin position="27"/>
        <end position="216"/>
    </location>
</feature>
<keyword evidence="8 14" id="KW-0963">Cytoplasm</keyword>
<dbReference type="GO" id="GO:0006298">
    <property type="term" value="P:mismatch repair"/>
    <property type="evidence" value="ECO:0007669"/>
    <property type="project" value="TreeGrafter"/>
</dbReference>
<protein>
    <recommendedName>
        <fullName evidence="7 14">Ribonuclease HII</fullName>
        <shortName evidence="14">RNase HII</shortName>
        <ecNumber evidence="6 14">3.1.26.4</ecNumber>
    </recommendedName>
</protein>
<comment type="catalytic activity">
    <reaction evidence="1 14 15 16">
        <text>Endonucleolytic cleavage to 5'-phosphomonoester.</text>
        <dbReference type="EC" id="3.1.26.4"/>
    </reaction>
</comment>
<dbReference type="InterPro" id="IPR036397">
    <property type="entry name" value="RNaseH_sf"/>
</dbReference>
<evidence type="ECO:0000256" key="13">
    <source>
        <dbReference type="ARBA" id="ARBA00023211"/>
    </source>
</evidence>
<reference evidence="19" key="2">
    <citation type="journal article" date="2021" name="Front. Microbiol.">
        <title>Generation of Tetracycline and Rifamycin Resistant Chlamydia Suis Recombinants.</title>
        <authorList>
            <person name="Marti H."/>
            <person name="Bommana S."/>
            <person name="Read T.D."/>
            <person name="Pesch T."/>
            <person name="Prahauser B."/>
            <person name="Dean D."/>
            <person name="Borel N."/>
        </authorList>
    </citation>
    <scope>NUCLEOTIDE SEQUENCE</scope>
    <source>
        <strain evidence="19">208.1</strain>
    </source>
</reference>
<comment type="cofactor">
    <cofactor evidence="2">
        <name>Mg(2+)</name>
        <dbReference type="ChEBI" id="CHEBI:18420"/>
    </cofactor>
</comment>
<evidence type="ECO:0000256" key="14">
    <source>
        <dbReference type="HAMAP-Rule" id="MF_00052"/>
    </source>
</evidence>
<evidence type="ECO:0000256" key="3">
    <source>
        <dbReference type="ARBA" id="ARBA00004065"/>
    </source>
</evidence>
<dbReference type="GO" id="GO:0032299">
    <property type="term" value="C:ribonuclease H2 complex"/>
    <property type="evidence" value="ECO:0007669"/>
    <property type="project" value="TreeGrafter"/>
</dbReference>
<evidence type="ECO:0000256" key="7">
    <source>
        <dbReference type="ARBA" id="ARBA00019179"/>
    </source>
</evidence>
<dbReference type="EC" id="3.1.26.4" evidence="6 14"/>
<evidence type="ECO:0000259" key="17">
    <source>
        <dbReference type="PROSITE" id="PS51975"/>
    </source>
</evidence>
<dbReference type="NCBIfam" id="NF000595">
    <property type="entry name" value="PRK00015.1-3"/>
    <property type="match status" value="1"/>
</dbReference>
<reference evidence="18 20" key="1">
    <citation type="submission" date="2019-01" db="EMBL/GenBank/DDBJ databases">
        <title>Whole genome sequencing and annotation enables comparative genome analysis that reveals unique features of the Chlamydia suis R19 Genome.</title>
        <authorList>
            <person name="Dimond Z.E."/>
        </authorList>
    </citation>
    <scope>NUCLEOTIDE SEQUENCE [LARGE SCALE GENOMIC DNA]</scope>
    <source>
        <strain evidence="18 20">R19</strain>
    </source>
</reference>
<comment type="cofactor">
    <cofactor evidence="14 15">
        <name>Mn(2+)</name>
        <dbReference type="ChEBI" id="CHEBI:29035"/>
    </cofactor>
    <cofactor evidence="14 15">
        <name>Mg(2+)</name>
        <dbReference type="ChEBI" id="CHEBI:18420"/>
    </cofactor>
    <text evidence="14 15">Manganese or magnesium. Binds 1 divalent metal ion per monomer in the absence of substrate. May bind a second metal ion after substrate binding.</text>
</comment>
<dbReference type="GO" id="GO:0030145">
    <property type="term" value="F:manganese ion binding"/>
    <property type="evidence" value="ECO:0007669"/>
    <property type="project" value="UniProtKB-UniRule"/>
</dbReference>
<dbReference type="InterPro" id="IPR012337">
    <property type="entry name" value="RNaseH-like_sf"/>
</dbReference>
<dbReference type="EMBL" id="CP035278">
    <property type="protein sequence ID" value="QHP83198.1"/>
    <property type="molecule type" value="Genomic_DNA"/>
</dbReference>
<dbReference type="NCBIfam" id="NF000594">
    <property type="entry name" value="PRK00015.1-1"/>
    <property type="match status" value="1"/>
</dbReference>
<dbReference type="GO" id="GO:0004523">
    <property type="term" value="F:RNA-DNA hybrid ribonuclease activity"/>
    <property type="evidence" value="ECO:0007669"/>
    <property type="project" value="UniProtKB-UniRule"/>
</dbReference>
<keyword evidence="9 14" id="KW-0540">Nuclease</keyword>
<proteinExistence type="inferred from homology"/>
<feature type="binding site" evidence="14 15">
    <location>
        <position position="34"/>
    </location>
    <ligand>
        <name>a divalent metal cation</name>
        <dbReference type="ChEBI" id="CHEBI:60240"/>
    </ligand>
</feature>
<dbReference type="GO" id="GO:0043137">
    <property type="term" value="P:DNA replication, removal of RNA primer"/>
    <property type="evidence" value="ECO:0007669"/>
    <property type="project" value="TreeGrafter"/>
</dbReference>
<evidence type="ECO:0000256" key="4">
    <source>
        <dbReference type="ARBA" id="ARBA00004496"/>
    </source>
</evidence>
<dbReference type="Gene3D" id="3.30.420.10">
    <property type="entry name" value="Ribonuclease H-like superfamily/Ribonuclease H"/>
    <property type="match status" value="1"/>
</dbReference>
<dbReference type="SUPFAM" id="SSF53098">
    <property type="entry name" value="Ribonuclease H-like"/>
    <property type="match status" value="1"/>
</dbReference>
<evidence type="ECO:0000256" key="15">
    <source>
        <dbReference type="PROSITE-ProRule" id="PRU01319"/>
    </source>
</evidence>
<evidence type="ECO:0000256" key="9">
    <source>
        <dbReference type="ARBA" id="ARBA00022722"/>
    </source>
</evidence>
<dbReference type="RefSeq" id="WP_080121952.1">
    <property type="nucleotide sequence ID" value="NZ_CP035278.1"/>
</dbReference>
<dbReference type="Pfam" id="PF01351">
    <property type="entry name" value="RNase_HII"/>
    <property type="match status" value="1"/>
</dbReference>
<evidence type="ECO:0000256" key="2">
    <source>
        <dbReference type="ARBA" id="ARBA00001946"/>
    </source>
</evidence>
<sequence>MKSIVEQTLLFEKKSIFENQAIKQGYSQIAGVDEAGRGPLAGPVVAGACILPKGKVFLGIDDSKKLTPKQRRYLYELLLEDSEVVCGIGVVSVERIDEINILEATKEAMTQAIASLQNTPDFLLVDGLFLPHEISCLKIIKGDARSVSIAAASILAKEYRDELMRKLHSEFPEYGFDKHKGYGTAAHLQALKQFGPCIYHRKSFSPVKEAIREGICQ</sequence>
<dbReference type="EMBL" id="CP063185">
    <property type="protein sequence ID" value="QYC74035.1"/>
    <property type="molecule type" value="Genomic_DNA"/>
</dbReference>
<keyword evidence="13 14" id="KW-0464">Manganese</keyword>
<evidence type="ECO:0000256" key="16">
    <source>
        <dbReference type="RuleBase" id="RU003515"/>
    </source>
</evidence>
<keyword evidence="10 14" id="KW-0479">Metal-binding</keyword>
<dbReference type="InterPro" id="IPR022898">
    <property type="entry name" value="RNase_HII"/>
</dbReference>
<evidence type="ECO:0000313" key="20">
    <source>
        <dbReference type="Proteomes" id="UP000512184"/>
    </source>
</evidence>
<comment type="subcellular location">
    <subcellularLocation>
        <location evidence="4 14">Cytoplasm</location>
    </subcellularLocation>
</comment>
<keyword evidence="12 14" id="KW-0378">Hydrolase</keyword>
<feature type="binding site" evidence="14 15">
    <location>
        <position position="33"/>
    </location>
    <ligand>
        <name>a divalent metal cation</name>
        <dbReference type="ChEBI" id="CHEBI:60240"/>
    </ligand>
</feature>
<gene>
    <name evidence="14 18" type="primary">rnhB</name>
    <name evidence="18" type="ORF">Chls_323</name>
    <name evidence="19" type="ORF">INQ84_02775</name>
</gene>
<comment type="similarity">
    <text evidence="5 14 16">Belongs to the RNase HII family.</text>
</comment>
<evidence type="ECO:0000256" key="1">
    <source>
        <dbReference type="ARBA" id="ARBA00000077"/>
    </source>
</evidence>
<evidence type="ECO:0000256" key="10">
    <source>
        <dbReference type="ARBA" id="ARBA00022723"/>
    </source>
</evidence>
<evidence type="ECO:0000313" key="19">
    <source>
        <dbReference type="EMBL" id="QYC74035.1"/>
    </source>
</evidence>
<dbReference type="InterPro" id="IPR024567">
    <property type="entry name" value="RNase_HII/HIII_dom"/>
</dbReference>
<name>A0AAQ0J602_9CHLA</name>
<accession>A0AAQ0J602</accession>
<dbReference type="PANTHER" id="PTHR10954">
    <property type="entry name" value="RIBONUCLEASE H2 SUBUNIT A"/>
    <property type="match status" value="1"/>
</dbReference>
<evidence type="ECO:0000313" key="18">
    <source>
        <dbReference type="EMBL" id="QHP83198.1"/>
    </source>
</evidence>
<dbReference type="PANTHER" id="PTHR10954:SF18">
    <property type="entry name" value="RIBONUCLEASE HII"/>
    <property type="match status" value="1"/>
</dbReference>
<dbReference type="InterPro" id="IPR001352">
    <property type="entry name" value="RNase_HII/HIII"/>
</dbReference>
<dbReference type="FunFam" id="3.30.420.10:FF:000006">
    <property type="entry name" value="Ribonuclease HII"/>
    <property type="match status" value="1"/>
</dbReference>
<evidence type="ECO:0000256" key="6">
    <source>
        <dbReference type="ARBA" id="ARBA00012180"/>
    </source>
</evidence>
<evidence type="ECO:0000256" key="12">
    <source>
        <dbReference type="ARBA" id="ARBA00022801"/>
    </source>
</evidence>
<keyword evidence="11 14" id="KW-0255">Endonuclease</keyword>
<keyword evidence="20" id="KW-1185">Reference proteome</keyword>
<feature type="binding site" evidence="14 15">
    <location>
        <position position="126"/>
    </location>
    <ligand>
        <name>a divalent metal cation</name>
        <dbReference type="ChEBI" id="CHEBI:60240"/>
    </ligand>
</feature>
<evidence type="ECO:0000256" key="8">
    <source>
        <dbReference type="ARBA" id="ARBA00022490"/>
    </source>
</evidence>
<evidence type="ECO:0000256" key="5">
    <source>
        <dbReference type="ARBA" id="ARBA00007383"/>
    </source>
</evidence>
<dbReference type="Proteomes" id="UP000825134">
    <property type="component" value="Chromosome"/>
</dbReference>
<comment type="function">
    <text evidence="3 14 16">Endonuclease that specifically degrades the RNA of RNA-DNA hybrids.</text>
</comment>